<evidence type="ECO:0000313" key="3">
    <source>
        <dbReference type="Proteomes" id="UP000698800"/>
    </source>
</evidence>
<comment type="caution">
    <text evidence="2">The sequence shown here is derived from an EMBL/GenBank/DDBJ whole genome shotgun (WGS) entry which is preliminary data.</text>
</comment>
<evidence type="ECO:0000256" key="1">
    <source>
        <dbReference type="SAM" id="MobiDB-lite"/>
    </source>
</evidence>
<feature type="compositionally biased region" description="Acidic residues" evidence="1">
    <location>
        <begin position="44"/>
        <end position="54"/>
    </location>
</feature>
<feature type="compositionally biased region" description="Polar residues" evidence="1">
    <location>
        <begin position="1"/>
        <end position="20"/>
    </location>
</feature>
<proteinExistence type="predicted"/>
<name>A0A9P8I9R3_9PEZI</name>
<feature type="region of interest" description="Disordered" evidence="1">
    <location>
        <begin position="1"/>
        <end position="26"/>
    </location>
</feature>
<feature type="region of interest" description="Disordered" evidence="1">
    <location>
        <begin position="44"/>
        <end position="78"/>
    </location>
</feature>
<dbReference type="PANTHER" id="PTHR42085:SF2">
    <property type="entry name" value="F-BOX DOMAIN-CONTAINING PROTEIN"/>
    <property type="match status" value="1"/>
</dbReference>
<protein>
    <submittedName>
        <fullName evidence="2">Uncharacterized protein</fullName>
    </submittedName>
</protein>
<sequence length="508" mass="57824">MADKPNGSNGTQPNSPTGRPTRQRQRVIRSGFVDTVESLNQIVELDDSDSEVDDPTISGGGRRKPTKSRKALLKRTPTKPPPLEPILAALGIADQPISKKTPPKPVATIVSYASGIVPVTVNCASVKLAINVPAGQKFPILLDFNLHKLKYHIEKGKVYRLKTADQWVILNAEFGSGMRQEHLLNVEALLDVAGIRTEVSKDGSIVVDVDYLNNIASLNKDFRLVNPEVVIRTQERAVNTPKGFLDLPPEIRNMVYSLLFVSENRRVNFCGVGESETIGDRTVLVRLSSAFLATCRQVNMEGGAVLYGTNKFVFERSFSLRGRWFEARWKQVGYEDVARFFLTIGTYNLSNLRSVVFYLEDGNLDHANEWTLNDRRFIYDQNLLQCFQILGTRCKSLEALEIHLNPRRKICNKDVMFLESLKCIRDLKCLLFKDRHPHAVLRPFPYKMDDSVYMECQRAMLCARAQLETDGLVTDERERDKLRSRARYEDAIYEQLFGPKSWMDYKYH</sequence>
<dbReference type="InterPro" id="IPR038883">
    <property type="entry name" value="AN11006-like"/>
</dbReference>
<dbReference type="AlphaFoldDB" id="A0A9P8I9R3"/>
<gene>
    <name evidence="2" type="ORF">FGG08_005267</name>
</gene>
<reference evidence="2" key="1">
    <citation type="submission" date="2021-03" db="EMBL/GenBank/DDBJ databases">
        <title>Comparative genomics and phylogenomic investigation of the class Geoglossomycetes provide insights into ecological specialization and systematics.</title>
        <authorList>
            <person name="Melie T."/>
            <person name="Pirro S."/>
            <person name="Miller A.N."/>
            <person name="Quandt A."/>
        </authorList>
    </citation>
    <scope>NUCLEOTIDE SEQUENCE</scope>
    <source>
        <strain evidence="2">GBOQ0MN5Z8</strain>
    </source>
</reference>
<accession>A0A9P8I9R3</accession>
<dbReference type="Proteomes" id="UP000698800">
    <property type="component" value="Unassembled WGS sequence"/>
</dbReference>
<feature type="compositionally biased region" description="Basic residues" evidence="1">
    <location>
        <begin position="61"/>
        <end position="77"/>
    </location>
</feature>
<evidence type="ECO:0000313" key="2">
    <source>
        <dbReference type="EMBL" id="KAH0538105.1"/>
    </source>
</evidence>
<dbReference type="OrthoDB" id="5372935at2759"/>
<dbReference type="EMBL" id="JAGHQL010000122">
    <property type="protein sequence ID" value="KAH0538105.1"/>
    <property type="molecule type" value="Genomic_DNA"/>
</dbReference>
<keyword evidence="3" id="KW-1185">Reference proteome</keyword>
<dbReference type="PANTHER" id="PTHR42085">
    <property type="entry name" value="F-BOX DOMAIN-CONTAINING PROTEIN"/>
    <property type="match status" value="1"/>
</dbReference>
<organism evidence="2 3">
    <name type="scientific">Glutinoglossum americanum</name>
    <dbReference type="NCBI Taxonomy" id="1670608"/>
    <lineage>
        <taxon>Eukaryota</taxon>
        <taxon>Fungi</taxon>
        <taxon>Dikarya</taxon>
        <taxon>Ascomycota</taxon>
        <taxon>Pezizomycotina</taxon>
        <taxon>Geoglossomycetes</taxon>
        <taxon>Geoglossales</taxon>
        <taxon>Geoglossaceae</taxon>
        <taxon>Glutinoglossum</taxon>
    </lineage>
</organism>